<sequence length="457" mass="48989">MDKWFGGMQRIGGAVMLPIAVLPAAALLLRLGAPDIFNIPFIMKAGETIFTNIALIFAIGVAIGIARDNNGAAALAGAIGYLVLTAGMKAIDENLDMGVLAGIVSGIEAGFLYNRFHCIKVPECVGFFGGTRLVPIITALLAAVSAAVFSIVWEPCQNVINSLGVWIVNAGAVGAFIYGLLNRLLIPIGLHHILNSFIWFISGNYTTADGVAVTGDLSRFFAGDPNAGMFMAGFYIMMMFGMPAAALAIYHAAKPENRTKIKVMLLIMAFTSFFTGITEPIEFMFMFLAPGLYVVHAILTGLALAAAYSAGILHGFSFSAGFIDYILNWGIATNPVLIIPIGLIFGVVYYIIFSWAIRYFDIHTVGRYSEEAVENAETGVLYVPELITKLGGADNLEEVGACITRLRINVRNAALVDEKSLKALGVKGVVRKGQNIQVIVGTRAESIAKEINTMLKR</sequence>
<dbReference type="NCBIfam" id="TIGR00826">
    <property type="entry name" value="EIIB_glc"/>
    <property type="match status" value="1"/>
</dbReference>
<dbReference type="PROSITE" id="PS51103">
    <property type="entry name" value="PTS_EIIC_TYPE_1"/>
    <property type="match status" value="1"/>
</dbReference>
<keyword evidence="16" id="KW-1185">Reference proteome</keyword>
<keyword evidence="5" id="KW-0808">Transferase</keyword>
<dbReference type="Gene3D" id="3.30.1360.60">
    <property type="entry name" value="Glucose permease domain IIB"/>
    <property type="match status" value="1"/>
</dbReference>
<dbReference type="InterPro" id="IPR013013">
    <property type="entry name" value="PTS_EIIC_1"/>
</dbReference>
<dbReference type="SUPFAM" id="SSF55604">
    <property type="entry name" value="Glucose permease domain IIB"/>
    <property type="match status" value="1"/>
</dbReference>
<evidence type="ECO:0000313" key="16">
    <source>
        <dbReference type="Proteomes" id="UP001239167"/>
    </source>
</evidence>
<dbReference type="Pfam" id="PF00367">
    <property type="entry name" value="PTS_EIIB"/>
    <property type="match status" value="1"/>
</dbReference>
<feature type="domain" description="PTS EIIB type-1" evidence="13">
    <location>
        <begin position="380"/>
        <end position="457"/>
    </location>
</feature>
<feature type="domain" description="PTS EIIC type-1" evidence="14">
    <location>
        <begin position="2"/>
        <end position="369"/>
    </location>
</feature>
<dbReference type="InterPro" id="IPR050429">
    <property type="entry name" value="PTS_Glucose_EIICBA"/>
</dbReference>
<organism evidence="15 16">
    <name type="scientific">Pectinatus haikarae</name>
    <dbReference type="NCBI Taxonomy" id="349096"/>
    <lineage>
        <taxon>Bacteria</taxon>
        <taxon>Bacillati</taxon>
        <taxon>Bacillota</taxon>
        <taxon>Negativicutes</taxon>
        <taxon>Selenomonadales</taxon>
        <taxon>Selenomonadaceae</taxon>
        <taxon>Pectinatus</taxon>
    </lineage>
</organism>
<keyword evidence="10 12" id="KW-0472">Membrane</keyword>
<evidence type="ECO:0000256" key="2">
    <source>
        <dbReference type="ARBA" id="ARBA00022448"/>
    </source>
</evidence>
<feature type="transmembrane region" description="Helical" evidence="12">
    <location>
        <begin position="337"/>
        <end position="357"/>
    </location>
</feature>
<dbReference type="InterPro" id="IPR036878">
    <property type="entry name" value="Glu_permease_IIB"/>
</dbReference>
<comment type="subcellular location">
    <subcellularLocation>
        <location evidence="1">Cell membrane</location>
        <topology evidence="1">Multi-pass membrane protein</topology>
    </subcellularLocation>
</comment>
<feature type="transmembrane region" description="Helical" evidence="12">
    <location>
        <begin position="312"/>
        <end position="331"/>
    </location>
</feature>
<accession>A0ABT9Y8D9</accession>
<feature type="transmembrane region" description="Helical" evidence="12">
    <location>
        <begin position="12"/>
        <end position="29"/>
    </location>
</feature>
<evidence type="ECO:0000256" key="9">
    <source>
        <dbReference type="ARBA" id="ARBA00022989"/>
    </source>
</evidence>
<evidence type="ECO:0000256" key="4">
    <source>
        <dbReference type="ARBA" id="ARBA00022597"/>
    </source>
</evidence>
<evidence type="ECO:0000256" key="10">
    <source>
        <dbReference type="ARBA" id="ARBA00023136"/>
    </source>
</evidence>
<gene>
    <name evidence="15" type="ORF">J2S01_001627</name>
</gene>
<dbReference type="InterPro" id="IPR003352">
    <property type="entry name" value="PTS_EIIC"/>
</dbReference>
<feature type="transmembrane region" description="Helical" evidence="12">
    <location>
        <begin position="49"/>
        <end position="66"/>
    </location>
</feature>
<dbReference type="InterPro" id="IPR001996">
    <property type="entry name" value="PTS_IIB_1"/>
</dbReference>
<dbReference type="RefSeq" id="WP_307224058.1">
    <property type="nucleotide sequence ID" value="NZ_CP116940.1"/>
</dbReference>
<dbReference type="PANTHER" id="PTHR30009:SF4">
    <property type="entry name" value="PTS SYSTEM N-ACETYLGLUCOSAMINE-SPECIFIC EIICBA COMPONENT"/>
    <property type="match status" value="1"/>
</dbReference>
<name>A0ABT9Y8D9_9FIRM</name>
<keyword evidence="9 12" id="KW-1133">Transmembrane helix</keyword>
<dbReference type="PROSITE" id="PS01035">
    <property type="entry name" value="PTS_EIIB_TYPE_1_CYS"/>
    <property type="match status" value="1"/>
</dbReference>
<feature type="transmembrane region" description="Helical" evidence="12">
    <location>
        <begin position="261"/>
        <end position="277"/>
    </location>
</feature>
<evidence type="ECO:0000313" key="15">
    <source>
        <dbReference type="EMBL" id="MDQ0203908.1"/>
    </source>
</evidence>
<keyword evidence="7 12" id="KW-0812">Transmembrane</keyword>
<evidence type="ECO:0000256" key="7">
    <source>
        <dbReference type="ARBA" id="ARBA00022692"/>
    </source>
</evidence>
<proteinExistence type="predicted"/>
<evidence type="ECO:0000256" key="8">
    <source>
        <dbReference type="ARBA" id="ARBA00022777"/>
    </source>
</evidence>
<feature type="transmembrane region" description="Helical" evidence="12">
    <location>
        <begin position="159"/>
        <end position="181"/>
    </location>
</feature>
<keyword evidence="4" id="KW-0762">Sugar transport</keyword>
<dbReference type="PANTHER" id="PTHR30009">
    <property type="entry name" value="CYTOCHROME C-TYPE SYNTHESIS PROTEIN AND PTS TRANSMEMBRANE COMPONENT"/>
    <property type="match status" value="1"/>
</dbReference>
<dbReference type="PROSITE" id="PS51098">
    <property type="entry name" value="PTS_EIIB_TYPE_1"/>
    <property type="match status" value="1"/>
</dbReference>
<feature type="transmembrane region" description="Helical" evidence="12">
    <location>
        <begin position="283"/>
        <end position="305"/>
    </location>
</feature>
<keyword evidence="2" id="KW-0813">Transport</keyword>
<reference evidence="15 16" key="1">
    <citation type="submission" date="2023-07" db="EMBL/GenBank/DDBJ databases">
        <title>Genomic Encyclopedia of Type Strains, Phase IV (KMG-IV): sequencing the most valuable type-strain genomes for metagenomic binning, comparative biology and taxonomic classification.</title>
        <authorList>
            <person name="Goeker M."/>
        </authorList>
    </citation>
    <scope>NUCLEOTIDE SEQUENCE [LARGE SCALE GENOMIC DNA]</scope>
    <source>
        <strain evidence="15 16">DSM 16980</strain>
    </source>
</reference>
<evidence type="ECO:0000256" key="1">
    <source>
        <dbReference type="ARBA" id="ARBA00004651"/>
    </source>
</evidence>
<evidence type="ECO:0000256" key="3">
    <source>
        <dbReference type="ARBA" id="ARBA00022475"/>
    </source>
</evidence>
<evidence type="ECO:0000256" key="12">
    <source>
        <dbReference type="SAM" id="Phobius"/>
    </source>
</evidence>
<feature type="transmembrane region" description="Helical" evidence="12">
    <location>
        <begin position="227"/>
        <end position="249"/>
    </location>
</feature>
<feature type="transmembrane region" description="Helical" evidence="12">
    <location>
        <begin position="73"/>
        <end position="91"/>
    </location>
</feature>
<evidence type="ECO:0000256" key="5">
    <source>
        <dbReference type="ARBA" id="ARBA00022679"/>
    </source>
</evidence>
<dbReference type="Proteomes" id="UP001239167">
    <property type="component" value="Unassembled WGS sequence"/>
</dbReference>
<comment type="caution">
    <text evidence="15">The sequence shown here is derived from an EMBL/GenBank/DDBJ whole genome shotgun (WGS) entry which is preliminary data.</text>
</comment>
<evidence type="ECO:0000259" key="13">
    <source>
        <dbReference type="PROSITE" id="PS51098"/>
    </source>
</evidence>
<protein>
    <submittedName>
        <fullName evidence="15">PTS system N-acetylglucosamine-specific IIC component</fullName>
    </submittedName>
</protein>
<dbReference type="Pfam" id="PF02378">
    <property type="entry name" value="PTS_EIIC"/>
    <property type="match status" value="1"/>
</dbReference>
<dbReference type="InterPro" id="IPR018113">
    <property type="entry name" value="PTrfase_EIIB_Cys"/>
</dbReference>
<keyword evidence="6" id="KW-0598">Phosphotransferase system</keyword>
<feature type="transmembrane region" description="Helical" evidence="12">
    <location>
        <begin position="133"/>
        <end position="153"/>
    </location>
</feature>
<dbReference type="CDD" id="cd00212">
    <property type="entry name" value="PTS_IIB_glc"/>
    <property type="match status" value="1"/>
</dbReference>
<evidence type="ECO:0000256" key="6">
    <source>
        <dbReference type="ARBA" id="ARBA00022683"/>
    </source>
</evidence>
<dbReference type="EMBL" id="JAUSUE010000010">
    <property type="protein sequence ID" value="MDQ0203908.1"/>
    <property type="molecule type" value="Genomic_DNA"/>
</dbReference>
<feature type="active site" description="Phosphocysteine intermediate; for EIIB activity" evidence="11">
    <location>
        <position position="402"/>
    </location>
</feature>
<evidence type="ECO:0000256" key="11">
    <source>
        <dbReference type="PROSITE-ProRule" id="PRU00421"/>
    </source>
</evidence>
<evidence type="ECO:0000259" key="14">
    <source>
        <dbReference type="PROSITE" id="PS51103"/>
    </source>
</evidence>
<keyword evidence="3" id="KW-1003">Cell membrane</keyword>
<keyword evidence="8" id="KW-0418">Kinase</keyword>